<dbReference type="OMA" id="YTVEPIY"/>
<evidence type="ECO:0000313" key="3">
    <source>
        <dbReference type="EMBL" id="ESQ34431.1"/>
    </source>
</evidence>
<keyword evidence="4" id="KW-1185">Reference proteome</keyword>
<proteinExistence type="predicted"/>
<sequence>MDIFPGFGAWVNQNIQQPLTKKSENVNSKSASEINTLEERDETKEQLRLWRDAEKRAPWHDAPPKVKVATQEGICVMEMEMVLGLPPQVAYDILASPNNQPYTRNFKNRGLLKNISKNVVSEDEPGPIVEVEKVVPVLGSFLSFPISLFSKKQITLSLWLIFGREEKWKVEPVYVDSVRLCKHMKPKTREDYRKCSGGRGKIASKVTVSGVFQPSSIFLLPPFSWYIRGFTVETTKTLLQDFQNLSAAIRGV</sequence>
<evidence type="ECO:0000256" key="1">
    <source>
        <dbReference type="SAM" id="MobiDB-lite"/>
    </source>
</evidence>
<dbReference type="Gramene" id="ESQ34431">
    <property type="protein sequence ID" value="ESQ34431"/>
    <property type="gene ID" value="EUTSA_v10010008mg"/>
</dbReference>
<organism evidence="3 4">
    <name type="scientific">Eutrema salsugineum</name>
    <name type="common">Saltwater cress</name>
    <name type="synonym">Sisymbrium salsugineum</name>
    <dbReference type="NCBI Taxonomy" id="72664"/>
    <lineage>
        <taxon>Eukaryota</taxon>
        <taxon>Viridiplantae</taxon>
        <taxon>Streptophyta</taxon>
        <taxon>Embryophyta</taxon>
        <taxon>Tracheophyta</taxon>
        <taxon>Spermatophyta</taxon>
        <taxon>Magnoliopsida</taxon>
        <taxon>eudicotyledons</taxon>
        <taxon>Gunneridae</taxon>
        <taxon>Pentapetalae</taxon>
        <taxon>rosids</taxon>
        <taxon>malvids</taxon>
        <taxon>Brassicales</taxon>
        <taxon>Brassicaceae</taxon>
        <taxon>Eutremeae</taxon>
        <taxon>Eutrema</taxon>
    </lineage>
</organism>
<feature type="compositionally biased region" description="Polar residues" evidence="1">
    <location>
        <begin position="22"/>
        <end position="35"/>
    </location>
</feature>
<dbReference type="Pfam" id="PF02713">
    <property type="entry name" value="DUF220"/>
    <property type="match status" value="1"/>
</dbReference>
<reference evidence="3 4" key="1">
    <citation type="journal article" date="2013" name="Front. Plant Sci.">
        <title>The Reference Genome of the Halophytic Plant Eutrema salsugineum.</title>
        <authorList>
            <person name="Yang R."/>
            <person name="Jarvis D.E."/>
            <person name="Chen H."/>
            <person name="Beilstein M.A."/>
            <person name="Grimwood J."/>
            <person name="Jenkins J."/>
            <person name="Shu S."/>
            <person name="Prochnik S."/>
            <person name="Xin M."/>
            <person name="Ma C."/>
            <person name="Schmutz J."/>
            <person name="Wing R.A."/>
            <person name="Mitchell-Olds T."/>
            <person name="Schumaker K.S."/>
            <person name="Wang X."/>
        </authorList>
    </citation>
    <scope>NUCLEOTIDE SEQUENCE [LARGE SCALE GENOMIC DNA]</scope>
</reference>
<evidence type="ECO:0000259" key="2">
    <source>
        <dbReference type="Pfam" id="PF02713"/>
    </source>
</evidence>
<dbReference type="AlphaFoldDB" id="V4MRN0"/>
<dbReference type="KEGG" id="eus:EUTSA_v10010008mg"/>
<evidence type="ECO:0000313" key="4">
    <source>
        <dbReference type="Proteomes" id="UP000030689"/>
    </source>
</evidence>
<dbReference type="PANTHER" id="PTHR31385:SF4">
    <property type="entry name" value="F28C11.15-RELATED"/>
    <property type="match status" value="1"/>
</dbReference>
<dbReference type="PANTHER" id="PTHR31385">
    <property type="entry name" value="PUTATIVE (DUF220)-RELATED"/>
    <property type="match status" value="1"/>
</dbReference>
<dbReference type="EMBL" id="KI517683">
    <property type="protein sequence ID" value="ESQ34431.1"/>
    <property type="molecule type" value="Genomic_DNA"/>
</dbReference>
<name>V4MRN0_EUTSA</name>
<protein>
    <recommendedName>
        <fullName evidence="2">DUF220 domain-containing protein</fullName>
    </recommendedName>
</protein>
<accession>V4MRN0</accession>
<dbReference type="Proteomes" id="UP000030689">
    <property type="component" value="Unassembled WGS sequence"/>
</dbReference>
<gene>
    <name evidence="3" type="ORF">EUTSA_v10010008mg</name>
</gene>
<feature type="domain" description="DUF220" evidence="2">
    <location>
        <begin position="165"/>
        <end position="205"/>
    </location>
</feature>
<dbReference type="InterPro" id="IPR003863">
    <property type="entry name" value="DUF220"/>
</dbReference>
<feature type="region of interest" description="Disordered" evidence="1">
    <location>
        <begin position="22"/>
        <end position="41"/>
    </location>
</feature>
<dbReference type="STRING" id="72664.V4MRN0"/>